<organism evidence="2 3">
    <name type="scientific">Heterobasidion irregulare (strain TC 32-1)</name>
    <dbReference type="NCBI Taxonomy" id="747525"/>
    <lineage>
        <taxon>Eukaryota</taxon>
        <taxon>Fungi</taxon>
        <taxon>Dikarya</taxon>
        <taxon>Basidiomycota</taxon>
        <taxon>Agaricomycotina</taxon>
        <taxon>Agaricomycetes</taxon>
        <taxon>Russulales</taxon>
        <taxon>Bondarzewiaceae</taxon>
        <taxon>Heterobasidion</taxon>
        <taxon>Heterobasidion annosum species complex</taxon>
    </lineage>
</organism>
<dbReference type="InParanoid" id="W4JRF1"/>
<dbReference type="EMBL" id="KI925466">
    <property type="protein sequence ID" value="ETW75446.1"/>
    <property type="molecule type" value="Genomic_DNA"/>
</dbReference>
<dbReference type="GeneID" id="20666681"/>
<feature type="compositionally biased region" description="Acidic residues" evidence="1">
    <location>
        <begin position="359"/>
        <end position="372"/>
    </location>
</feature>
<evidence type="ECO:0000313" key="3">
    <source>
        <dbReference type="Proteomes" id="UP000030671"/>
    </source>
</evidence>
<dbReference type="eggNOG" id="ENOG502RD5B">
    <property type="taxonomic scope" value="Eukaryota"/>
</dbReference>
<protein>
    <submittedName>
        <fullName evidence="2">Uncharacterized protein</fullName>
    </submittedName>
</protein>
<dbReference type="Proteomes" id="UP000030671">
    <property type="component" value="Unassembled WGS sequence"/>
</dbReference>
<evidence type="ECO:0000313" key="2">
    <source>
        <dbReference type="EMBL" id="ETW75446.1"/>
    </source>
</evidence>
<accession>W4JRF1</accession>
<name>W4JRF1_HETIT</name>
<dbReference type="KEGG" id="hir:HETIRDRAFT_120219"/>
<sequence>MPPASMTPAPLAANSPPSAALRSLSTSLAPETVLGMLEKYLYPVLDTLYSDELSRITNTLSIAHRDRTNAQQRINKIGYEEHKHDGYEEQSEMMSEIAGEILGWLPDLWQIAVEDGLELSLIQKYIDTVDFVYLLETSSPMRILLSLSKPLMGEVEHSADDNEYNDGHWTQAMKDAGFQLHAEYREARIASFKRKPSSLLYNALVAQSPDLQPALLEVTRKHVFSRETPVSRSYADAADIFQKTSETGDLVRLLDVLPRHRIDTAVSTTKSKIVGYLSKQPSEEFRQRALNIIESELREAKGGVVYECERAFPGYEDAFGCLEVGWNRRDKHLSTFVEQACWGLDGEQSNDHDDAMISIDEDDSDYEEEKEG</sequence>
<gene>
    <name evidence="2" type="ORF">HETIRDRAFT_120219</name>
</gene>
<feature type="region of interest" description="Disordered" evidence="1">
    <location>
        <begin position="352"/>
        <end position="372"/>
    </location>
</feature>
<evidence type="ECO:0000256" key="1">
    <source>
        <dbReference type="SAM" id="MobiDB-lite"/>
    </source>
</evidence>
<dbReference type="OrthoDB" id="3051453at2759"/>
<proteinExistence type="predicted"/>
<keyword evidence="3" id="KW-1185">Reference proteome</keyword>
<dbReference type="RefSeq" id="XP_009552863.1">
    <property type="nucleotide sequence ID" value="XM_009554568.1"/>
</dbReference>
<dbReference type="HOGENOM" id="CLU_744066_0_0_1"/>
<reference evidence="2 3" key="1">
    <citation type="journal article" date="2012" name="New Phytol.">
        <title>Insight into trade-off between wood decay and parasitism from the genome of a fungal forest pathogen.</title>
        <authorList>
            <person name="Olson A."/>
            <person name="Aerts A."/>
            <person name="Asiegbu F."/>
            <person name="Belbahri L."/>
            <person name="Bouzid O."/>
            <person name="Broberg A."/>
            <person name="Canback B."/>
            <person name="Coutinho P.M."/>
            <person name="Cullen D."/>
            <person name="Dalman K."/>
            <person name="Deflorio G."/>
            <person name="van Diepen L.T."/>
            <person name="Dunand C."/>
            <person name="Duplessis S."/>
            <person name="Durling M."/>
            <person name="Gonthier P."/>
            <person name="Grimwood J."/>
            <person name="Fossdal C.G."/>
            <person name="Hansson D."/>
            <person name="Henrissat B."/>
            <person name="Hietala A."/>
            <person name="Himmelstrand K."/>
            <person name="Hoffmeister D."/>
            <person name="Hogberg N."/>
            <person name="James T.Y."/>
            <person name="Karlsson M."/>
            <person name="Kohler A."/>
            <person name="Kues U."/>
            <person name="Lee Y.H."/>
            <person name="Lin Y.C."/>
            <person name="Lind M."/>
            <person name="Lindquist E."/>
            <person name="Lombard V."/>
            <person name="Lucas S."/>
            <person name="Lunden K."/>
            <person name="Morin E."/>
            <person name="Murat C."/>
            <person name="Park J."/>
            <person name="Raffaello T."/>
            <person name="Rouze P."/>
            <person name="Salamov A."/>
            <person name="Schmutz J."/>
            <person name="Solheim H."/>
            <person name="Stahlberg J."/>
            <person name="Velez H."/>
            <person name="de Vries R.P."/>
            <person name="Wiebenga A."/>
            <person name="Woodward S."/>
            <person name="Yakovlev I."/>
            <person name="Garbelotto M."/>
            <person name="Martin F."/>
            <person name="Grigoriev I.V."/>
            <person name="Stenlid J."/>
        </authorList>
    </citation>
    <scope>NUCLEOTIDE SEQUENCE [LARGE SCALE GENOMIC DNA]</scope>
    <source>
        <strain evidence="2 3">TC 32-1</strain>
    </source>
</reference>
<dbReference type="AlphaFoldDB" id="W4JRF1"/>